<evidence type="ECO:0000313" key="2">
    <source>
        <dbReference type="Proteomes" id="UP000005392"/>
    </source>
</evidence>
<dbReference type="Gene3D" id="3.40.1360.10">
    <property type="match status" value="1"/>
</dbReference>
<organism evidence="1 2">
    <name type="scientific">Fusobacterium animalis ATCC 51191</name>
    <dbReference type="NCBI Taxonomy" id="997347"/>
    <lineage>
        <taxon>Bacteria</taxon>
        <taxon>Fusobacteriati</taxon>
        <taxon>Fusobacteriota</taxon>
        <taxon>Fusobacteriia</taxon>
        <taxon>Fusobacteriales</taxon>
        <taxon>Fusobacteriaceae</taxon>
        <taxon>Fusobacterium</taxon>
    </lineage>
</organism>
<evidence type="ECO:0000313" key="1">
    <source>
        <dbReference type="EMBL" id="EGQ73527.1"/>
    </source>
</evidence>
<sequence length="145" mass="16843">MLDNDEQGIKAQEELYNKMKDLNLNVENTKVLGKYKDPNEFLVADRDNFVKALNELEINKVITMEVDKLYSYDLENKQLIKEAPFNDMGLAEVYEASQELYKNNIDKNIAILGVNTDGEIFFKKTKDIDFNSTKEGYVSTYNIFF</sequence>
<dbReference type="Pfam" id="PF13155">
    <property type="entry name" value="Toprim_2"/>
    <property type="match status" value="1"/>
</dbReference>
<keyword evidence="2" id="KW-1185">Reference proteome</keyword>
<protein>
    <submittedName>
        <fullName evidence="1">Uncharacterized protein</fullName>
    </submittedName>
</protein>
<dbReference type="Proteomes" id="UP000005392">
    <property type="component" value="Unassembled WGS sequence"/>
</dbReference>
<comment type="caution">
    <text evidence="1">The sequence shown here is derived from an EMBL/GenBank/DDBJ whole genome shotgun (WGS) entry which is preliminary data.</text>
</comment>
<dbReference type="AlphaFoldDB" id="F9ES33"/>
<gene>
    <name evidence="1" type="ORF">HMPREF9094_2738</name>
</gene>
<dbReference type="PATRIC" id="fig|997347.4.peg.2380"/>
<dbReference type="EMBL" id="AFQD01000727">
    <property type="protein sequence ID" value="EGQ73527.1"/>
    <property type="molecule type" value="Genomic_DNA"/>
</dbReference>
<proteinExistence type="predicted"/>
<reference evidence="1 2" key="1">
    <citation type="submission" date="2011-05" db="EMBL/GenBank/DDBJ databases">
        <authorList>
            <person name="Muzny D."/>
            <person name="Qin X."/>
            <person name="Deng J."/>
            <person name="Jiang H."/>
            <person name="Liu Y."/>
            <person name="Qu J."/>
            <person name="Song X.-Z."/>
            <person name="Zhang L."/>
            <person name="Thornton R."/>
            <person name="Coyle M."/>
            <person name="Francisco L."/>
            <person name="Jackson L."/>
            <person name="Javaid M."/>
            <person name="Korchina V."/>
            <person name="Kovar C."/>
            <person name="Mata R."/>
            <person name="Mathew T."/>
            <person name="Ngo R."/>
            <person name="Nguyen L."/>
            <person name="Nguyen N."/>
            <person name="Okwuonu G."/>
            <person name="Ongeri F."/>
            <person name="Pham C."/>
            <person name="Simmons D."/>
            <person name="Wilczek-Boney K."/>
            <person name="Hale W."/>
            <person name="Jakkamsetti A."/>
            <person name="Pham P."/>
            <person name="Ruth R."/>
            <person name="San Lucas F."/>
            <person name="Warren J."/>
            <person name="Zhang J."/>
            <person name="Zhao Z."/>
            <person name="Zhou C."/>
            <person name="Zhu D."/>
            <person name="Lee S."/>
            <person name="Bess C."/>
            <person name="Blankenburg K."/>
            <person name="Forbes L."/>
            <person name="Fu Q."/>
            <person name="Gubbala S."/>
            <person name="Hirani K."/>
            <person name="Jayaseelan J.C."/>
            <person name="Lara F."/>
            <person name="Munidasa M."/>
            <person name="Palculict T."/>
            <person name="Patil S."/>
            <person name="Pu L.-L."/>
            <person name="Saada N."/>
            <person name="Tang L."/>
            <person name="Weissenberger G."/>
            <person name="Zhu Y."/>
            <person name="Hemphill L."/>
            <person name="Shang Y."/>
            <person name="Youmans B."/>
            <person name="Ayvaz T."/>
            <person name="Ross M."/>
            <person name="Santibanez J."/>
            <person name="Aqrawi P."/>
            <person name="Gross S."/>
            <person name="Joshi V."/>
            <person name="Fowler G."/>
            <person name="Nazareth L."/>
            <person name="Reid J."/>
            <person name="Worley K."/>
            <person name="Petrosino J."/>
            <person name="Highlander S."/>
            <person name="Gibbs R."/>
        </authorList>
    </citation>
    <scope>NUCLEOTIDE SEQUENCE [LARGE SCALE GENOMIC DNA]</scope>
    <source>
        <strain evidence="1 2">ATCC 51191</strain>
    </source>
</reference>
<accession>F9ES33</accession>
<dbReference type="HOGENOM" id="CLU_1784044_0_0_0"/>
<name>F9ES33_9FUSO</name>